<feature type="coiled-coil region" evidence="1">
    <location>
        <begin position="18"/>
        <end position="116"/>
    </location>
</feature>
<name>A0A0R3WV83_HYDTA</name>
<dbReference type="STRING" id="6205.A0A0R3WV83"/>
<evidence type="ECO:0000313" key="4">
    <source>
        <dbReference type="WBParaSite" id="TTAC_0000467301-mRNA-1"/>
    </source>
</evidence>
<evidence type="ECO:0000313" key="2">
    <source>
        <dbReference type="EMBL" id="VDM25385.1"/>
    </source>
</evidence>
<dbReference type="Proteomes" id="UP000274429">
    <property type="component" value="Unassembled WGS sequence"/>
</dbReference>
<keyword evidence="1" id="KW-0175">Coiled coil</keyword>
<evidence type="ECO:0000256" key="1">
    <source>
        <dbReference type="SAM" id="Coils"/>
    </source>
</evidence>
<evidence type="ECO:0000313" key="3">
    <source>
        <dbReference type="Proteomes" id="UP000274429"/>
    </source>
</evidence>
<reference evidence="2 3" key="2">
    <citation type="submission" date="2018-11" db="EMBL/GenBank/DDBJ databases">
        <authorList>
            <consortium name="Pathogen Informatics"/>
        </authorList>
    </citation>
    <scope>NUCLEOTIDE SEQUENCE [LARGE SCALE GENOMIC DNA]</scope>
</reference>
<keyword evidence="3" id="KW-1185">Reference proteome</keyword>
<dbReference type="WBParaSite" id="TTAC_0000467301-mRNA-1">
    <property type="protein sequence ID" value="TTAC_0000467301-mRNA-1"/>
    <property type="gene ID" value="TTAC_0000467301"/>
</dbReference>
<sequence length="166" mass="19477">MRQLLKELPHCLISGARVAELEERLQDERIILTKSQRENCDLALEIEMLQERLEEANETISQHVDTIRRKEAELSMIQKERDLLRHTQEEDTASLRKRYQSSIDEQNHELDEFRRIKHKYVIPHFPFSLSVFYFPQSLSITPRERVGINANGCGNSMCLTSFTSFG</sequence>
<reference evidence="4" key="1">
    <citation type="submission" date="2017-02" db="UniProtKB">
        <authorList>
            <consortium name="WormBaseParasite"/>
        </authorList>
    </citation>
    <scope>IDENTIFICATION</scope>
</reference>
<gene>
    <name evidence="2" type="ORF">TTAC_LOCUS4658</name>
</gene>
<dbReference type="AlphaFoldDB" id="A0A0R3WV83"/>
<accession>A0A0R3WV83</accession>
<organism evidence="4">
    <name type="scientific">Hydatigena taeniaeformis</name>
    <name type="common">Feline tapeworm</name>
    <name type="synonym">Taenia taeniaeformis</name>
    <dbReference type="NCBI Taxonomy" id="6205"/>
    <lineage>
        <taxon>Eukaryota</taxon>
        <taxon>Metazoa</taxon>
        <taxon>Spiralia</taxon>
        <taxon>Lophotrochozoa</taxon>
        <taxon>Platyhelminthes</taxon>
        <taxon>Cestoda</taxon>
        <taxon>Eucestoda</taxon>
        <taxon>Cyclophyllidea</taxon>
        <taxon>Taeniidae</taxon>
        <taxon>Hydatigera</taxon>
    </lineage>
</organism>
<dbReference type="EMBL" id="UYWX01004984">
    <property type="protein sequence ID" value="VDM25385.1"/>
    <property type="molecule type" value="Genomic_DNA"/>
</dbReference>
<dbReference type="OrthoDB" id="2018427at2759"/>
<proteinExistence type="predicted"/>
<protein>
    <submittedName>
        <fullName evidence="4">Myosin_tail_1 domain-containing protein</fullName>
    </submittedName>
</protein>